<dbReference type="Proteomes" id="UP001239111">
    <property type="component" value="Chromosome 2"/>
</dbReference>
<dbReference type="EMBL" id="CM056742">
    <property type="protein sequence ID" value="KAJ8681175.1"/>
    <property type="molecule type" value="Genomic_DNA"/>
</dbReference>
<organism evidence="1 2">
    <name type="scientific">Eretmocerus hayati</name>
    <dbReference type="NCBI Taxonomy" id="131215"/>
    <lineage>
        <taxon>Eukaryota</taxon>
        <taxon>Metazoa</taxon>
        <taxon>Ecdysozoa</taxon>
        <taxon>Arthropoda</taxon>
        <taxon>Hexapoda</taxon>
        <taxon>Insecta</taxon>
        <taxon>Pterygota</taxon>
        <taxon>Neoptera</taxon>
        <taxon>Endopterygota</taxon>
        <taxon>Hymenoptera</taxon>
        <taxon>Apocrita</taxon>
        <taxon>Proctotrupomorpha</taxon>
        <taxon>Chalcidoidea</taxon>
        <taxon>Aphelinidae</taxon>
        <taxon>Aphelininae</taxon>
        <taxon>Eretmocerus</taxon>
    </lineage>
</organism>
<reference evidence="1" key="1">
    <citation type="submission" date="2023-04" db="EMBL/GenBank/DDBJ databases">
        <title>A chromosome-level genome assembly of the parasitoid wasp Eretmocerus hayati.</title>
        <authorList>
            <person name="Zhong Y."/>
            <person name="Liu S."/>
            <person name="Liu Y."/>
        </authorList>
    </citation>
    <scope>NUCLEOTIDE SEQUENCE</scope>
    <source>
        <strain evidence="1">ZJU_SS_LIU_2023</strain>
    </source>
</reference>
<evidence type="ECO:0000313" key="1">
    <source>
        <dbReference type="EMBL" id="KAJ8681175.1"/>
    </source>
</evidence>
<gene>
    <name evidence="1" type="ORF">QAD02_016962</name>
</gene>
<evidence type="ECO:0000313" key="2">
    <source>
        <dbReference type="Proteomes" id="UP001239111"/>
    </source>
</evidence>
<sequence length="221" mass="25028">MGNDLLILLVLLFGGCIIHASLVKEELIPTLNDVLNDLRDLVRIASESYNWGSNSKSTQSNKMPDLTKLRGQIFDNLARISIKIPNDHLATLADKFVEKQIFVKNQYEQNDVLLQKGLFNLTECLIRGDGNMLSEALKEAKSAWISGGLTLHMNKRRKEFLQFIEDHNVGAPNNSLSTSEVRMIPVFKLPARMDAIPMEDINQNSIMIIASLMREIKFMRD</sequence>
<proteinExistence type="predicted"/>
<keyword evidence="2" id="KW-1185">Reference proteome</keyword>
<protein>
    <submittedName>
        <fullName evidence="1">Uncharacterized protein</fullName>
    </submittedName>
</protein>
<name>A0ACC2PC20_9HYME</name>
<accession>A0ACC2PC20</accession>
<comment type="caution">
    <text evidence="1">The sequence shown here is derived from an EMBL/GenBank/DDBJ whole genome shotgun (WGS) entry which is preliminary data.</text>
</comment>